<comment type="caution">
    <text evidence="4">The sequence shown here is derived from an EMBL/GenBank/DDBJ whole genome shotgun (WGS) entry which is preliminary data.</text>
</comment>
<evidence type="ECO:0000256" key="1">
    <source>
        <dbReference type="SAM" id="Coils"/>
    </source>
</evidence>
<keyword evidence="1" id="KW-0175">Coiled coil</keyword>
<feature type="compositionally biased region" description="Acidic residues" evidence="2">
    <location>
        <begin position="350"/>
        <end position="373"/>
    </location>
</feature>
<evidence type="ECO:0000313" key="5">
    <source>
        <dbReference type="Proteomes" id="UP001443914"/>
    </source>
</evidence>
<protein>
    <recommendedName>
        <fullName evidence="3">KIB1-4 beta-propeller domain-containing protein</fullName>
    </recommendedName>
</protein>
<reference evidence="4" key="1">
    <citation type="submission" date="2024-03" db="EMBL/GenBank/DDBJ databases">
        <title>WGS assembly of Saponaria officinalis var. Norfolk2.</title>
        <authorList>
            <person name="Jenkins J."/>
            <person name="Shu S."/>
            <person name="Grimwood J."/>
            <person name="Barry K."/>
            <person name="Goodstein D."/>
            <person name="Schmutz J."/>
            <person name="Leebens-Mack J."/>
            <person name="Osbourn A."/>
        </authorList>
    </citation>
    <scope>NUCLEOTIDE SEQUENCE [LARGE SCALE GENOMIC DNA]</scope>
    <source>
        <strain evidence="4">JIC</strain>
    </source>
</reference>
<sequence>MSVKYNSPHTTTAPTSIARRHRSLSPYYCRQFHEPSFTNRRHWDMQTTSVYFVASLSSDTSITTWVVAAADGDGEKAQLLHPLTFKPHTYDLPENINVFDYKVFYTYPVISFHRTNFHFDVIVIPPPRSKAVNNDAMLVLYGGGQLIGRLPLSEENKPPKWVKFYGQKFDDIIVYDPKTYVVDREGKLFLINYHVKSRRLNFGQMVITRPVTPGPGRVGWRKRLVEEWGSMYLVVRMEAKVFRVYKLTGKYKSKYWKEIKGFDSEKVLFMSRNCYFFRYTSVGNGYDKYKNCIVFTEAGFPKYGDDGWEYKSEDEIWVFRLSDGSFSRVGDSVDFPEIDWSPPSWIFDAWEPDEDDGGVQSNDEDEEDQEMMESDSRSQDQEQERSDSNNQDHEDGRLRRDSNSQETEDVEMHCNGDIEEDASLPEDVPPSLFASVSALEKEVTRTLLRMNGRNEAIEKEPSRKNITVSAPRACTSLTTKSDKRNPTTAKFEGFDVRSDLVPILQKIWIKHGNIIENSTMRSGHIIANALESLATMVQILENNPVQSFSDCQADYLNTTLSDLKIMCFKVHWLVSFVEKAVKVHKSKPLVDSLNKLTDLSSQVEECRAILLDKVAKLTEEENKLRKEIAKVSKLIPFSGQVKFDEPLGSGLT</sequence>
<dbReference type="AlphaFoldDB" id="A0AAW1GN92"/>
<organism evidence="4 5">
    <name type="scientific">Saponaria officinalis</name>
    <name type="common">Common soapwort</name>
    <name type="synonym">Lychnis saponaria</name>
    <dbReference type="NCBI Taxonomy" id="3572"/>
    <lineage>
        <taxon>Eukaryota</taxon>
        <taxon>Viridiplantae</taxon>
        <taxon>Streptophyta</taxon>
        <taxon>Embryophyta</taxon>
        <taxon>Tracheophyta</taxon>
        <taxon>Spermatophyta</taxon>
        <taxon>Magnoliopsida</taxon>
        <taxon>eudicotyledons</taxon>
        <taxon>Gunneridae</taxon>
        <taxon>Pentapetalae</taxon>
        <taxon>Caryophyllales</taxon>
        <taxon>Caryophyllaceae</taxon>
        <taxon>Caryophylleae</taxon>
        <taxon>Saponaria</taxon>
    </lineage>
</organism>
<dbReference type="EMBL" id="JBDFQZ010000014">
    <property type="protein sequence ID" value="KAK9666285.1"/>
    <property type="molecule type" value="Genomic_DNA"/>
</dbReference>
<dbReference type="PANTHER" id="PTHR47123:SF6">
    <property type="entry name" value="F-BOX PROTEIN SKIP23-LIKE ISOFORM X1"/>
    <property type="match status" value="1"/>
</dbReference>
<proteinExistence type="predicted"/>
<evidence type="ECO:0000259" key="3">
    <source>
        <dbReference type="Pfam" id="PF03478"/>
    </source>
</evidence>
<dbReference type="InterPro" id="IPR007942">
    <property type="entry name" value="PLipase-like"/>
</dbReference>
<evidence type="ECO:0000313" key="4">
    <source>
        <dbReference type="EMBL" id="KAK9666285.1"/>
    </source>
</evidence>
<keyword evidence="5" id="KW-1185">Reference proteome</keyword>
<dbReference type="InterPro" id="IPR005174">
    <property type="entry name" value="KIB1-4_b-propeller"/>
</dbReference>
<dbReference type="PANTHER" id="PTHR47123">
    <property type="entry name" value="F-BOX PROTEIN SKIP23"/>
    <property type="match status" value="1"/>
</dbReference>
<dbReference type="Pfam" id="PF03478">
    <property type="entry name" value="Beta-prop_KIB1-4"/>
    <property type="match status" value="1"/>
</dbReference>
<dbReference type="Proteomes" id="UP001443914">
    <property type="component" value="Unassembled WGS sequence"/>
</dbReference>
<feature type="region of interest" description="Disordered" evidence="2">
    <location>
        <begin position="346"/>
        <end position="411"/>
    </location>
</feature>
<dbReference type="InterPro" id="IPR051304">
    <property type="entry name" value="SCF_F-box_domain"/>
</dbReference>
<accession>A0AAW1GN92</accession>
<dbReference type="Pfam" id="PF05278">
    <property type="entry name" value="PEARLI-4"/>
    <property type="match status" value="1"/>
</dbReference>
<feature type="coiled-coil region" evidence="1">
    <location>
        <begin position="607"/>
        <end position="634"/>
    </location>
</feature>
<name>A0AAW1GN92_SAPOF</name>
<feature type="domain" description="KIB1-4 beta-propeller" evidence="3">
    <location>
        <begin position="61"/>
        <end position="319"/>
    </location>
</feature>
<evidence type="ECO:0000256" key="2">
    <source>
        <dbReference type="SAM" id="MobiDB-lite"/>
    </source>
</evidence>
<feature type="compositionally biased region" description="Basic and acidic residues" evidence="2">
    <location>
        <begin position="374"/>
        <end position="403"/>
    </location>
</feature>
<gene>
    <name evidence="4" type="ORF">RND81_14G174300</name>
</gene>